<evidence type="ECO:0000313" key="3">
    <source>
        <dbReference type="Proteomes" id="UP000288102"/>
    </source>
</evidence>
<name>A0A434A084_9FLAO</name>
<dbReference type="Proteomes" id="UP000288102">
    <property type="component" value="Unassembled WGS sequence"/>
</dbReference>
<sequence>MKTTKRKTATKRTTTKKPTVRGLKKVCSSVVKATGLKTDGTLKKGFKYVAGGKIVKVVAKKAPVRKKVVKKAPVKKAKKK</sequence>
<protein>
    <submittedName>
        <fullName evidence="2">Uncharacterized protein</fullName>
    </submittedName>
</protein>
<feature type="region of interest" description="Disordered" evidence="1">
    <location>
        <begin position="1"/>
        <end position="21"/>
    </location>
</feature>
<evidence type="ECO:0000256" key="1">
    <source>
        <dbReference type="SAM" id="MobiDB-lite"/>
    </source>
</evidence>
<gene>
    <name evidence="2" type="ORF">D0817_24860</name>
</gene>
<accession>A0A434A084</accession>
<evidence type="ECO:0000313" key="2">
    <source>
        <dbReference type="EMBL" id="RUT67737.1"/>
    </source>
</evidence>
<comment type="caution">
    <text evidence="2">The sequence shown here is derived from an EMBL/GenBank/DDBJ whole genome shotgun (WGS) entry which is preliminary data.</text>
</comment>
<dbReference type="RefSeq" id="WP_127340969.1">
    <property type="nucleotide sequence ID" value="NZ_QWDM01000033.1"/>
</dbReference>
<reference evidence="3" key="1">
    <citation type="journal article" date="2019" name="Syst. Appl. Microbiol.">
        <title>Flavobacterium circumlabens sp. nov. and Flavobacterium cupreum sp. nov., two psychrotrophic species isolated from Antarctic environmental samples.</title>
        <authorList>
            <person name="Kralova S."/>
            <person name="Busse H.-J."/>
            <person name="Svec P."/>
            <person name="Maslanova I."/>
            <person name="Stankova E."/>
            <person name="Bartak M."/>
            <person name="Sedlacek I."/>
        </authorList>
    </citation>
    <scope>NUCLEOTIDE SEQUENCE [LARGE SCALE GENOMIC DNA]</scope>
    <source>
        <strain evidence="3">CCM 8825</strain>
    </source>
</reference>
<dbReference type="AlphaFoldDB" id="A0A434A084"/>
<organism evidence="2 3">
    <name type="scientific">Flavobacterium cupreum</name>
    <dbReference type="NCBI Taxonomy" id="2133766"/>
    <lineage>
        <taxon>Bacteria</taxon>
        <taxon>Pseudomonadati</taxon>
        <taxon>Bacteroidota</taxon>
        <taxon>Flavobacteriia</taxon>
        <taxon>Flavobacteriales</taxon>
        <taxon>Flavobacteriaceae</taxon>
        <taxon>Flavobacterium</taxon>
    </lineage>
</organism>
<dbReference type="EMBL" id="QWDM01000033">
    <property type="protein sequence ID" value="RUT67737.1"/>
    <property type="molecule type" value="Genomic_DNA"/>
</dbReference>
<keyword evidence="3" id="KW-1185">Reference proteome</keyword>
<proteinExistence type="predicted"/>